<dbReference type="RefSeq" id="WP_135706774.1">
    <property type="nucleotide sequence ID" value="NZ_CP038636.1"/>
</dbReference>
<dbReference type="AlphaFoldDB" id="A0A4P7LH41"/>
<feature type="domain" description="WYL" evidence="1">
    <location>
        <begin position="158"/>
        <end position="229"/>
    </location>
</feature>
<keyword evidence="2" id="KW-0614">Plasmid</keyword>
<reference evidence="2 3" key="1">
    <citation type="submission" date="2019-03" db="EMBL/GenBank/DDBJ databases">
        <title>Efficiently degradation of phenoxyalkanoic acid herbicides by Cupriavidus oxalaticus strain X32.</title>
        <authorList>
            <person name="Sheng X."/>
        </authorList>
    </citation>
    <scope>NUCLEOTIDE SEQUENCE [LARGE SCALE GENOMIC DNA]</scope>
    <source>
        <strain evidence="2 3">X32</strain>
        <plasmid evidence="2 3">unnamed1</plasmid>
    </source>
</reference>
<dbReference type="Pfam" id="PF13280">
    <property type="entry name" value="WYL"/>
    <property type="match status" value="1"/>
</dbReference>
<name>A0A4P7LH41_9BURK</name>
<dbReference type="Proteomes" id="UP000295294">
    <property type="component" value="Plasmid unnamed1"/>
</dbReference>
<gene>
    <name evidence="2" type="ORF">E0W60_31475</name>
</gene>
<organism evidence="2 3">
    <name type="scientific">Cupriavidus oxalaticus</name>
    <dbReference type="NCBI Taxonomy" id="96344"/>
    <lineage>
        <taxon>Bacteria</taxon>
        <taxon>Pseudomonadati</taxon>
        <taxon>Pseudomonadota</taxon>
        <taxon>Betaproteobacteria</taxon>
        <taxon>Burkholderiales</taxon>
        <taxon>Burkholderiaceae</taxon>
        <taxon>Cupriavidus</taxon>
    </lineage>
</organism>
<sequence length="361" mass="40699">MNKNNNDRSQLSELATATLELMATRPEGFPSSELQAALGMHGDVRTIRRALRELEEKEFARPTGATKGRVWKAIKPIPSSRRPTVNESIALLTLRHLAYRHLPSSVVRSLEPDFAAAEGVLQAHPTASNLAAARLWMDKTARLHGRYPLIAPSIREDFFEIVGHALYNDESLDITYRTSLEAEPKQYRAMPHALIEKGPLWYLVVKNRRNSGKPATPIPLRMDRIVDVKPAGIDLPRDKSFSLDKFIRQDRSMEFFPGDPVQIRLRVREIIEDGQRVEHAFRSLKLSPDQTIEDLEGGFMLTATIVPSVPLTNLLLEKSTTVDVISPLSMRQDMISRLKRALAQYEEPLEVLDVSGRQPSS</sequence>
<dbReference type="OrthoDB" id="8648337at2"/>
<dbReference type="EMBL" id="CP038636">
    <property type="protein sequence ID" value="QBY55534.1"/>
    <property type="molecule type" value="Genomic_DNA"/>
</dbReference>
<dbReference type="InterPro" id="IPR051534">
    <property type="entry name" value="CBASS_pafABC_assoc_protein"/>
</dbReference>
<dbReference type="InterPro" id="IPR026881">
    <property type="entry name" value="WYL_dom"/>
</dbReference>
<dbReference type="PROSITE" id="PS52050">
    <property type="entry name" value="WYL"/>
    <property type="match status" value="1"/>
</dbReference>
<protein>
    <submittedName>
        <fullName evidence="2">WYL domain-containing protein</fullName>
    </submittedName>
</protein>
<dbReference type="PANTHER" id="PTHR34580">
    <property type="match status" value="1"/>
</dbReference>
<dbReference type="PANTHER" id="PTHR34580:SF1">
    <property type="entry name" value="PROTEIN PAFC"/>
    <property type="match status" value="1"/>
</dbReference>
<dbReference type="KEGG" id="cox:E0W60_31475"/>
<evidence type="ECO:0000259" key="1">
    <source>
        <dbReference type="Pfam" id="PF13280"/>
    </source>
</evidence>
<geneLocation type="plasmid" evidence="2">
    <name>unnamed1</name>
</geneLocation>
<proteinExistence type="predicted"/>
<accession>A0A4P7LH41</accession>
<evidence type="ECO:0000313" key="3">
    <source>
        <dbReference type="Proteomes" id="UP000295294"/>
    </source>
</evidence>
<evidence type="ECO:0000313" key="2">
    <source>
        <dbReference type="EMBL" id="QBY55534.1"/>
    </source>
</evidence>